<dbReference type="Proteomes" id="UP000621436">
    <property type="component" value="Unassembled WGS sequence"/>
</dbReference>
<dbReference type="CDD" id="cd07249">
    <property type="entry name" value="MMCE"/>
    <property type="match status" value="1"/>
</dbReference>
<evidence type="ECO:0000313" key="5">
    <source>
        <dbReference type="Proteomes" id="UP000621436"/>
    </source>
</evidence>
<evidence type="ECO:0000259" key="3">
    <source>
        <dbReference type="PROSITE" id="PS51819"/>
    </source>
</evidence>
<feature type="domain" description="VOC" evidence="3">
    <location>
        <begin position="4"/>
        <end position="132"/>
    </location>
</feature>
<comment type="caution">
    <text evidence="4">The sequence shown here is derived from an EMBL/GenBank/DDBJ whole genome shotgun (WGS) entry which is preliminary data.</text>
</comment>
<dbReference type="InterPro" id="IPR029068">
    <property type="entry name" value="Glyas_Bleomycin-R_OHBP_Dase"/>
</dbReference>
<sequence>MYMKIDHIGIAVEDLEAGLEFYRDALGLEYKGQEEVEEQGVKVAFLKIGESKIELLEPLHEDSPIAKFLSKRGEGIHHIAYLVDNIDEKVSVMDAKGVRFIGDEPTEGAGNKKIIFIHPKSTKGVLTELCQPKN</sequence>
<evidence type="ECO:0000313" key="4">
    <source>
        <dbReference type="EMBL" id="MBF8437183.1"/>
    </source>
</evidence>
<dbReference type="EMBL" id="JADPIE010000004">
    <property type="protein sequence ID" value="MBF8437183.1"/>
    <property type="molecule type" value="Genomic_DNA"/>
</dbReference>
<dbReference type="Pfam" id="PF13669">
    <property type="entry name" value="Glyoxalase_4"/>
    <property type="match status" value="1"/>
</dbReference>
<name>A0A931AYL0_9FIRM</name>
<keyword evidence="5" id="KW-1185">Reference proteome</keyword>
<protein>
    <submittedName>
        <fullName evidence="4">Methylmalonyl-CoA epimerase</fullName>
        <ecNumber evidence="4">5.1.99.1</ecNumber>
    </submittedName>
</protein>
<dbReference type="GO" id="GO:0046872">
    <property type="term" value="F:metal ion binding"/>
    <property type="evidence" value="ECO:0007669"/>
    <property type="project" value="UniProtKB-KW"/>
</dbReference>
<dbReference type="InterPro" id="IPR051785">
    <property type="entry name" value="MMCE/EMCE_epimerase"/>
</dbReference>
<dbReference type="PANTHER" id="PTHR43048:SF3">
    <property type="entry name" value="METHYLMALONYL-COA EPIMERASE, MITOCHONDRIAL"/>
    <property type="match status" value="1"/>
</dbReference>
<dbReference type="GO" id="GO:0046491">
    <property type="term" value="P:L-methylmalonyl-CoA metabolic process"/>
    <property type="evidence" value="ECO:0007669"/>
    <property type="project" value="TreeGrafter"/>
</dbReference>
<comment type="similarity">
    <text evidence="1">Belongs to the methylmalonyl-CoA epimerase family.</text>
</comment>
<dbReference type="AlphaFoldDB" id="A0A931AYL0"/>
<proteinExistence type="inferred from homology"/>
<organism evidence="4 5">
    <name type="scientific">Halonatronomonas betaini</name>
    <dbReference type="NCBI Taxonomy" id="2778430"/>
    <lineage>
        <taxon>Bacteria</taxon>
        <taxon>Bacillati</taxon>
        <taxon>Bacillota</taxon>
        <taxon>Clostridia</taxon>
        <taxon>Halanaerobiales</taxon>
        <taxon>Halarsenatibacteraceae</taxon>
        <taxon>Halonatronomonas</taxon>
    </lineage>
</organism>
<dbReference type="SUPFAM" id="SSF54593">
    <property type="entry name" value="Glyoxalase/Bleomycin resistance protein/Dihydroxybiphenyl dioxygenase"/>
    <property type="match status" value="1"/>
</dbReference>
<dbReference type="PANTHER" id="PTHR43048">
    <property type="entry name" value="METHYLMALONYL-COA EPIMERASE"/>
    <property type="match status" value="1"/>
</dbReference>
<evidence type="ECO:0000256" key="2">
    <source>
        <dbReference type="ARBA" id="ARBA00022723"/>
    </source>
</evidence>
<dbReference type="RefSeq" id="WP_345790974.1">
    <property type="nucleotide sequence ID" value="NZ_JADPIE010000004.1"/>
</dbReference>
<dbReference type="EC" id="5.1.99.1" evidence="4"/>
<keyword evidence="2" id="KW-0479">Metal-binding</keyword>
<reference evidence="4" key="1">
    <citation type="submission" date="2020-11" db="EMBL/GenBank/DDBJ databases">
        <title>Halonatronomonas betainensis gen. nov., sp. nov. a novel haloalkaliphilic representative of the family Halanaerobiacae capable of betaine degradation.</title>
        <authorList>
            <person name="Boltyanskaya Y."/>
            <person name="Kevbrin V."/>
            <person name="Detkova E."/>
            <person name="Grouzdev D.S."/>
            <person name="Koziaeva V."/>
            <person name="Zhilina T."/>
        </authorList>
    </citation>
    <scope>NUCLEOTIDE SEQUENCE</scope>
    <source>
        <strain evidence="4">Z-7014</strain>
    </source>
</reference>
<dbReference type="GO" id="GO:0004493">
    <property type="term" value="F:methylmalonyl-CoA epimerase activity"/>
    <property type="evidence" value="ECO:0007669"/>
    <property type="project" value="UniProtKB-EC"/>
</dbReference>
<dbReference type="InterPro" id="IPR037523">
    <property type="entry name" value="VOC_core"/>
</dbReference>
<gene>
    <name evidence="4" type="primary">mce</name>
    <name evidence="4" type="ORF">I0Q91_08845</name>
</gene>
<dbReference type="InterPro" id="IPR017515">
    <property type="entry name" value="MeMalonyl-CoA_epimerase"/>
</dbReference>
<keyword evidence="4" id="KW-0413">Isomerase</keyword>
<accession>A0A931AYL0</accession>
<dbReference type="PROSITE" id="PS51819">
    <property type="entry name" value="VOC"/>
    <property type="match status" value="1"/>
</dbReference>
<dbReference type="Gene3D" id="3.10.180.10">
    <property type="entry name" value="2,3-Dihydroxybiphenyl 1,2-Dioxygenase, domain 1"/>
    <property type="match status" value="1"/>
</dbReference>
<dbReference type="NCBIfam" id="TIGR03081">
    <property type="entry name" value="metmalonyl_epim"/>
    <property type="match status" value="1"/>
</dbReference>
<evidence type="ECO:0000256" key="1">
    <source>
        <dbReference type="ARBA" id="ARBA00009308"/>
    </source>
</evidence>